<dbReference type="InterPro" id="IPR000516">
    <property type="entry name" value="Ni-dep_Hydgase_cyt-B"/>
</dbReference>
<organism evidence="14 15">
    <name type="scientific">Selenomonas sputigena</name>
    <dbReference type="NCBI Taxonomy" id="69823"/>
    <lineage>
        <taxon>Bacteria</taxon>
        <taxon>Bacillati</taxon>
        <taxon>Bacillota</taxon>
        <taxon>Negativicutes</taxon>
        <taxon>Selenomonadales</taxon>
        <taxon>Selenomonadaceae</taxon>
        <taxon>Selenomonas</taxon>
    </lineage>
</organism>
<evidence type="ECO:0000256" key="4">
    <source>
        <dbReference type="ARBA" id="ARBA00022475"/>
    </source>
</evidence>
<keyword evidence="9 12" id="KW-1133">Transmembrane helix</keyword>
<dbReference type="Pfam" id="PF01292">
    <property type="entry name" value="Ni_hydr_CYTB"/>
    <property type="match status" value="1"/>
</dbReference>
<dbReference type="Proteomes" id="UP001559623">
    <property type="component" value="Unassembled WGS sequence"/>
</dbReference>
<evidence type="ECO:0000256" key="11">
    <source>
        <dbReference type="ARBA" id="ARBA00023136"/>
    </source>
</evidence>
<sequence length="239" mass="28197">MREVKRRIYYVFSPWLRAFHWIMVVCICVLFATGLMITEPWLIYSVEPTFSGMTTDNIRNIHFLAAFIFMGAFILRIYGFYVNRGDRLFPRFWEGLFWRAIGDVILHYIFVRYEHKSYLRNPIARMSYTLLYVLVAIEVVTGFGMYGANEPDSVSFLLFGWVLTLLGNEFMVHLVHHYVAWFIILFAIGHLYMVIRAEFMEGESEVSSMFSGRKILTHVPLDDYQINHPEEEKTGRRAN</sequence>
<feature type="transmembrane region" description="Helical" evidence="12">
    <location>
        <begin position="178"/>
        <end position="195"/>
    </location>
</feature>
<keyword evidence="15" id="KW-1185">Reference proteome</keyword>
<keyword evidence="7" id="KW-0479">Metal-binding</keyword>
<evidence type="ECO:0000256" key="2">
    <source>
        <dbReference type="ARBA" id="ARBA00008622"/>
    </source>
</evidence>
<dbReference type="PANTHER" id="PTHR30485:SF0">
    <property type="entry name" value="NI_FE-HYDROGENASE 1 B-TYPE CYTOCHROME SUBUNIT-RELATED"/>
    <property type="match status" value="1"/>
</dbReference>
<dbReference type="InterPro" id="IPR016174">
    <property type="entry name" value="Di-haem_cyt_TM"/>
</dbReference>
<dbReference type="PRINTS" id="PR00161">
    <property type="entry name" value="NIHGNASECYTB"/>
</dbReference>
<evidence type="ECO:0000256" key="10">
    <source>
        <dbReference type="ARBA" id="ARBA00023004"/>
    </source>
</evidence>
<evidence type="ECO:0000256" key="1">
    <source>
        <dbReference type="ARBA" id="ARBA00004651"/>
    </source>
</evidence>
<keyword evidence="3" id="KW-0813">Transport</keyword>
<gene>
    <name evidence="14" type="primary">cybH</name>
    <name evidence="14" type="ORF">QCO44_09855</name>
</gene>
<dbReference type="NCBIfam" id="TIGR02125">
    <property type="entry name" value="CytB-hydogenase"/>
    <property type="match status" value="1"/>
</dbReference>
<dbReference type="InterPro" id="IPR011577">
    <property type="entry name" value="Cyt_b561_bac/Ni-Hgenase"/>
</dbReference>
<evidence type="ECO:0000313" key="15">
    <source>
        <dbReference type="Proteomes" id="UP001559623"/>
    </source>
</evidence>
<protein>
    <submittedName>
        <fullName evidence="14">Ni/Fe-hydrogenase, b-type cytochrome subunit</fullName>
    </submittedName>
</protein>
<comment type="subcellular location">
    <subcellularLocation>
        <location evidence="1">Cell membrane</location>
        <topology evidence="1">Multi-pass membrane protein</topology>
    </subcellularLocation>
</comment>
<evidence type="ECO:0000256" key="7">
    <source>
        <dbReference type="ARBA" id="ARBA00022723"/>
    </source>
</evidence>
<dbReference type="SUPFAM" id="SSF81342">
    <property type="entry name" value="Transmembrane di-heme cytochromes"/>
    <property type="match status" value="1"/>
</dbReference>
<evidence type="ECO:0000256" key="12">
    <source>
        <dbReference type="SAM" id="Phobius"/>
    </source>
</evidence>
<feature type="domain" description="Cytochrome b561 bacterial/Ni-hydrogenase" evidence="13">
    <location>
        <begin position="11"/>
        <end position="212"/>
    </location>
</feature>
<comment type="similarity">
    <text evidence="2">Belongs to the HupC/HyaC/HydC family.</text>
</comment>
<keyword evidence="4" id="KW-1003">Cell membrane</keyword>
<dbReference type="PANTHER" id="PTHR30485">
    <property type="entry name" value="NI/FE-HYDROGENASE 1 B-TYPE CYTOCHROME SUBUNIT"/>
    <property type="match status" value="1"/>
</dbReference>
<keyword evidence="5" id="KW-0349">Heme</keyword>
<keyword evidence="8" id="KW-0249">Electron transport</keyword>
<dbReference type="Gene3D" id="1.20.950.20">
    <property type="entry name" value="Transmembrane di-heme cytochromes, Chain C"/>
    <property type="match status" value="1"/>
</dbReference>
<feature type="transmembrane region" description="Helical" evidence="12">
    <location>
        <begin position="63"/>
        <end position="81"/>
    </location>
</feature>
<name>A0ABV3X6W9_9FIRM</name>
<dbReference type="InterPro" id="IPR051542">
    <property type="entry name" value="Hydrogenase_cytochrome"/>
</dbReference>
<evidence type="ECO:0000259" key="13">
    <source>
        <dbReference type="Pfam" id="PF01292"/>
    </source>
</evidence>
<proteinExistence type="inferred from homology"/>
<keyword evidence="6 12" id="KW-0812">Transmembrane</keyword>
<accession>A0ABV3X6W9</accession>
<comment type="caution">
    <text evidence="14">The sequence shown here is derived from an EMBL/GenBank/DDBJ whole genome shotgun (WGS) entry which is preliminary data.</text>
</comment>
<dbReference type="EMBL" id="JARVLH010000006">
    <property type="protein sequence ID" value="MEX5285926.1"/>
    <property type="molecule type" value="Genomic_DNA"/>
</dbReference>
<dbReference type="RefSeq" id="WP_368847647.1">
    <property type="nucleotide sequence ID" value="NZ_CP194411.1"/>
</dbReference>
<evidence type="ECO:0000256" key="6">
    <source>
        <dbReference type="ARBA" id="ARBA00022692"/>
    </source>
</evidence>
<feature type="transmembrane region" description="Helical" evidence="12">
    <location>
        <begin position="21"/>
        <end position="43"/>
    </location>
</feature>
<evidence type="ECO:0000256" key="5">
    <source>
        <dbReference type="ARBA" id="ARBA00022617"/>
    </source>
</evidence>
<feature type="transmembrane region" description="Helical" evidence="12">
    <location>
        <begin position="130"/>
        <end position="147"/>
    </location>
</feature>
<evidence type="ECO:0000313" key="14">
    <source>
        <dbReference type="EMBL" id="MEX5285926.1"/>
    </source>
</evidence>
<evidence type="ECO:0000256" key="3">
    <source>
        <dbReference type="ARBA" id="ARBA00022448"/>
    </source>
</evidence>
<keyword evidence="10" id="KW-0408">Iron</keyword>
<reference evidence="14 15" key="1">
    <citation type="submission" date="2023-04" db="EMBL/GenBank/DDBJ databases">
        <title>Genome Sequence of Selenomonas sputigena ATCC 33150.</title>
        <authorList>
            <person name="Miller D.P."/>
            <person name="Anvari S."/>
            <person name="Polson S.W."/>
            <person name="Macdonald M."/>
            <person name="Mcdowell J.V."/>
        </authorList>
    </citation>
    <scope>NUCLEOTIDE SEQUENCE [LARGE SCALE GENOMIC DNA]</scope>
    <source>
        <strain evidence="14 15">ATCC 33150</strain>
    </source>
</reference>
<keyword evidence="11 12" id="KW-0472">Membrane</keyword>
<evidence type="ECO:0000256" key="8">
    <source>
        <dbReference type="ARBA" id="ARBA00022982"/>
    </source>
</evidence>
<evidence type="ECO:0000256" key="9">
    <source>
        <dbReference type="ARBA" id="ARBA00022989"/>
    </source>
</evidence>